<evidence type="ECO:0000256" key="1">
    <source>
        <dbReference type="SAM" id="SignalP"/>
    </source>
</evidence>
<feature type="chain" id="PRO_5036492101" description="Nucleoside phosphorylase domain-containing protein" evidence="1">
    <location>
        <begin position="27"/>
        <end position="371"/>
    </location>
</feature>
<comment type="caution">
    <text evidence="3">The sequence shown here is derived from an EMBL/GenBank/DDBJ whole genome shotgun (WGS) entry which is preliminary data.</text>
</comment>
<dbReference type="InterPro" id="IPR035994">
    <property type="entry name" value="Nucleoside_phosphorylase_sf"/>
</dbReference>
<proteinExistence type="predicted"/>
<dbReference type="InterPro" id="IPR000845">
    <property type="entry name" value="Nucleoside_phosphorylase_d"/>
</dbReference>
<organism evidence="3 4">
    <name type="scientific">Populus tomentosa</name>
    <name type="common">Chinese white poplar</name>
    <dbReference type="NCBI Taxonomy" id="118781"/>
    <lineage>
        <taxon>Eukaryota</taxon>
        <taxon>Viridiplantae</taxon>
        <taxon>Streptophyta</taxon>
        <taxon>Embryophyta</taxon>
        <taxon>Tracheophyta</taxon>
        <taxon>Spermatophyta</taxon>
        <taxon>Magnoliopsida</taxon>
        <taxon>eudicotyledons</taxon>
        <taxon>Gunneridae</taxon>
        <taxon>Pentapetalae</taxon>
        <taxon>rosids</taxon>
        <taxon>fabids</taxon>
        <taxon>Malpighiales</taxon>
        <taxon>Salicaceae</taxon>
        <taxon>Saliceae</taxon>
        <taxon>Populus</taxon>
    </lineage>
</organism>
<keyword evidence="1" id="KW-0732">Signal</keyword>
<feature type="domain" description="Nucleoside phosphorylase" evidence="2">
    <location>
        <begin position="54"/>
        <end position="218"/>
    </location>
</feature>
<dbReference type="Gene3D" id="3.40.50.1580">
    <property type="entry name" value="Nucleoside phosphorylase domain"/>
    <property type="match status" value="1"/>
</dbReference>
<evidence type="ECO:0000259" key="2">
    <source>
        <dbReference type="Pfam" id="PF01048"/>
    </source>
</evidence>
<dbReference type="EMBL" id="JAAWWB010001700">
    <property type="protein sequence ID" value="KAG6735782.1"/>
    <property type="molecule type" value="Genomic_DNA"/>
</dbReference>
<dbReference type="GO" id="GO:0003824">
    <property type="term" value="F:catalytic activity"/>
    <property type="evidence" value="ECO:0007669"/>
    <property type="project" value="InterPro"/>
</dbReference>
<sequence length="371" mass="39880">MALAGLPSKMLAVELAMMVLVLLAMAQQSMQLSLRSPLPEVVKKINGNTVSYLGIVVSSSASEDALLNSGFFVPSSHVPYIDLVGRRFNIGKIKGVHVVVVNVGGEIPNVVLGTQVLLDLLTIRGIIHFGSAGSVSDSLRLGDVAVPASVAFTGNWEWKSNTSKRGKLKFGDFNLPQKGANSLGSADFQKVKLYTAGNPSQNLLWLPVDSDWLTVASELQGLKLQECVDEINETNCLESTPAIVFGGRGSTADIYLKNAAYGEFLANRLNVTFVDTASAAVALVREKGKKEKLAVDFRIRHNLVTNGSCFDLHLQASLTNEVPYILFRAISNSVIRGTSSANSRYLATANSVKVAVKFIELIGTSNSVFKY</sequence>
<reference evidence="3" key="1">
    <citation type="journal article" date="2020" name="bioRxiv">
        <title>Hybrid origin of Populus tomentosa Carr. identified through genome sequencing and phylogenomic analysis.</title>
        <authorList>
            <person name="An X."/>
            <person name="Gao K."/>
            <person name="Chen Z."/>
            <person name="Li J."/>
            <person name="Yang X."/>
            <person name="Yang X."/>
            <person name="Zhou J."/>
            <person name="Guo T."/>
            <person name="Zhao T."/>
            <person name="Huang S."/>
            <person name="Miao D."/>
            <person name="Khan W.U."/>
            <person name="Rao P."/>
            <person name="Ye M."/>
            <person name="Lei B."/>
            <person name="Liao W."/>
            <person name="Wang J."/>
            <person name="Ji L."/>
            <person name="Li Y."/>
            <person name="Guo B."/>
            <person name="Mustafa N.S."/>
            <person name="Li S."/>
            <person name="Yun Q."/>
            <person name="Keller S.R."/>
            <person name="Mao J."/>
            <person name="Zhang R."/>
            <person name="Strauss S.H."/>
        </authorList>
    </citation>
    <scope>NUCLEOTIDE SEQUENCE</scope>
    <source>
        <strain evidence="3">GM15</strain>
        <tissue evidence="3">Leaf</tissue>
    </source>
</reference>
<dbReference type="Pfam" id="PF01048">
    <property type="entry name" value="PNP_UDP_1"/>
    <property type="match status" value="1"/>
</dbReference>
<dbReference type="PANTHER" id="PTHR21234:SF43">
    <property type="entry name" value="OS06G0112100 PROTEIN"/>
    <property type="match status" value="1"/>
</dbReference>
<feature type="signal peptide" evidence="1">
    <location>
        <begin position="1"/>
        <end position="26"/>
    </location>
</feature>
<accession>A0A8X7XSB9</accession>
<dbReference type="AlphaFoldDB" id="A0A8X7XSB9"/>
<keyword evidence="4" id="KW-1185">Reference proteome</keyword>
<dbReference type="Proteomes" id="UP000886885">
    <property type="component" value="Unassembled WGS sequence"/>
</dbReference>
<gene>
    <name evidence="3" type="ORF">POTOM_061551</name>
</gene>
<evidence type="ECO:0000313" key="4">
    <source>
        <dbReference type="Proteomes" id="UP000886885"/>
    </source>
</evidence>
<evidence type="ECO:0000313" key="3">
    <source>
        <dbReference type="EMBL" id="KAG6735782.1"/>
    </source>
</evidence>
<protein>
    <recommendedName>
        <fullName evidence="2">Nucleoside phosphorylase domain-containing protein</fullName>
    </recommendedName>
</protein>
<dbReference type="PANTHER" id="PTHR21234">
    <property type="entry name" value="PURINE NUCLEOSIDE PHOSPHORYLASE"/>
    <property type="match status" value="1"/>
</dbReference>
<dbReference type="OrthoDB" id="833521at2759"/>
<name>A0A8X7XSB9_POPTO</name>
<dbReference type="SUPFAM" id="SSF53167">
    <property type="entry name" value="Purine and uridine phosphorylases"/>
    <property type="match status" value="1"/>
</dbReference>
<dbReference type="GO" id="GO:0009116">
    <property type="term" value="P:nucleoside metabolic process"/>
    <property type="evidence" value="ECO:0007669"/>
    <property type="project" value="InterPro"/>
</dbReference>